<dbReference type="InterPro" id="IPR012349">
    <property type="entry name" value="Split_barrel_FMN-bd"/>
</dbReference>
<evidence type="ECO:0000313" key="1">
    <source>
        <dbReference type="EMBL" id="RNI19465.1"/>
    </source>
</evidence>
<dbReference type="RefSeq" id="WP_123272613.1">
    <property type="nucleotide sequence ID" value="NZ_RJJQ01000020.1"/>
</dbReference>
<reference evidence="1 2" key="1">
    <citation type="submission" date="2018-11" db="EMBL/GenBank/DDBJ databases">
        <title>Draft genome of Simplicispira Flexivirga sp. BO-16.</title>
        <authorList>
            <person name="Im W.T."/>
        </authorList>
    </citation>
    <scope>NUCLEOTIDE SEQUENCE [LARGE SCALE GENOMIC DNA]</scope>
    <source>
        <strain evidence="1 2">BO-16</strain>
    </source>
</reference>
<dbReference type="Proteomes" id="UP000271678">
    <property type="component" value="Unassembled WGS sequence"/>
</dbReference>
<dbReference type="OrthoDB" id="7062584at2"/>
<keyword evidence="2" id="KW-1185">Reference proteome</keyword>
<evidence type="ECO:0000313" key="2">
    <source>
        <dbReference type="Proteomes" id="UP000271678"/>
    </source>
</evidence>
<name>A0A3M9M2U9_9MICO</name>
<gene>
    <name evidence="1" type="ORF">EFY87_16650</name>
</gene>
<dbReference type="InterPro" id="IPR024747">
    <property type="entry name" value="Pyridox_Oxase-rel"/>
</dbReference>
<dbReference type="Pfam" id="PF12900">
    <property type="entry name" value="Pyridox_ox_2"/>
    <property type="match status" value="1"/>
</dbReference>
<dbReference type="Gene3D" id="2.30.110.10">
    <property type="entry name" value="Electron Transport, Fmn-binding Protein, Chain A"/>
    <property type="match status" value="1"/>
</dbReference>
<comment type="caution">
    <text evidence="1">The sequence shown here is derived from an EMBL/GenBank/DDBJ whole genome shotgun (WGS) entry which is preliminary data.</text>
</comment>
<dbReference type="AlphaFoldDB" id="A0A3M9M2U9"/>
<sequence>MEPTNKATTQLQESECWALVRSVPVGRLAVVVDGQPDIFPVNHVVDQGTVVIRTGSGTKHTAAGHRPVAFEVDGYDAVRSQAWSVVIKGTARTVDQLHEVVDALQLPLFPWQEGAKPWFLRIEPDSVSGRRVQVSGPQS</sequence>
<accession>A0A3M9M2U9</accession>
<dbReference type="EMBL" id="RJJQ01000020">
    <property type="protein sequence ID" value="RNI19465.1"/>
    <property type="molecule type" value="Genomic_DNA"/>
</dbReference>
<organism evidence="1 2">
    <name type="scientific">Flexivirga caeni</name>
    <dbReference type="NCBI Taxonomy" id="2294115"/>
    <lineage>
        <taxon>Bacteria</taxon>
        <taxon>Bacillati</taxon>
        <taxon>Actinomycetota</taxon>
        <taxon>Actinomycetes</taxon>
        <taxon>Micrococcales</taxon>
        <taxon>Dermacoccaceae</taxon>
        <taxon>Flexivirga</taxon>
    </lineage>
</organism>
<proteinExistence type="predicted"/>
<dbReference type="SUPFAM" id="SSF50475">
    <property type="entry name" value="FMN-binding split barrel"/>
    <property type="match status" value="1"/>
</dbReference>
<protein>
    <submittedName>
        <fullName evidence="1">Pyridoxamine 5'-phosphate oxidase family protein</fullName>
    </submittedName>
</protein>